<evidence type="ECO:0000313" key="2">
    <source>
        <dbReference type="WBParaSite" id="jg2391"/>
    </source>
</evidence>
<sequence length="236" mass="26985">MCESMDASSWFGSTNHLLNDATCFDSLKWLSVSLRGLTVVNTRIFLSRLNNVRALELKVRQQKSLRFSAPSLNIAQKSSILAWIYLVASIRALLSILKYISRHANLVSLSIDGSFSGGVQIPVLFRKISSYRNLQYFRTTTKIPLDLVCYALRRCPNLNHQLHGRDTPGPNDYHKILHLFFYNGSNWARYNLAVQIPSSPWIKFYEDYMPKRALLNNEFDFCVSLITNQVICVAEG</sequence>
<keyword evidence="1" id="KW-1185">Reference proteome</keyword>
<dbReference type="Proteomes" id="UP000887574">
    <property type="component" value="Unplaced"/>
</dbReference>
<accession>A0A915DWG6</accession>
<dbReference type="WBParaSite" id="jg2391">
    <property type="protein sequence ID" value="jg2391"/>
    <property type="gene ID" value="jg2391"/>
</dbReference>
<reference evidence="2" key="1">
    <citation type="submission" date="2022-11" db="UniProtKB">
        <authorList>
            <consortium name="WormBaseParasite"/>
        </authorList>
    </citation>
    <scope>IDENTIFICATION</scope>
</reference>
<organism evidence="1 2">
    <name type="scientific">Ditylenchus dipsaci</name>
    <dbReference type="NCBI Taxonomy" id="166011"/>
    <lineage>
        <taxon>Eukaryota</taxon>
        <taxon>Metazoa</taxon>
        <taxon>Ecdysozoa</taxon>
        <taxon>Nematoda</taxon>
        <taxon>Chromadorea</taxon>
        <taxon>Rhabditida</taxon>
        <taxon>Tylenchina</taxon>
        <taxon>Tylenchomorpha</taxon>
        <taxon>Sphaerularioidea</taxon>
        <taxon>Anguinidae</taxon>
        <taxon>Anguininae</taxon>
        <taxon>Ditylenchus</taxon>
    </lineage>
</organism>
<evidence type="ECO:0000313" key="1">
    <source>
        <dbReference type="Proteomes" id="UP000887574"/>
    </source>
</evidence>
<protein>
    <submittedName>
        <fullName evidence="2">Uncharacterized protein</fullName>
    </submittedName>
</protein>
<name>A0A915DWG6_9BILA</name>
<proteinExistence type="predicted"/>
<dbReference type="AlphaFoldDB" id="A0A915DWG6"/>